<name>A0A835RPN1_VANPL</name>
<comment type="caution">
    <text evidence="3">The sequence shown here is derived from an EMBL/GenBank/DDBJ whole genome shotgun (WGS) entry which is preliminary data.</text>
</comment>
<dbReference type="InterPro" id="IPR040336">
    <property type="entry name" value="At1g61900-like"/>
</dbReference>
<keyword evidence="4" id="KW-1185">Reference proteome</keyword>
<reference evidence="3 4" key="1">
    <citation type="journal article" date="2020" name="Nat. Food">
        <title>A phased Vanilla planifolia genome enables genetic improvement of flavour and production.</title>
        <authorList>
            <person name="Hasing T."/>
            <person name="Tang H."/>
            <person name="Brym M."/>
            <person name="Khazi F."/>
            <person name="Huang T."/>
            <person name="Chambers A.H."/>
        </authorList>
    </citation>
    <scope>NUCLEOTIDE SEQUENCE [LARGE SCALE GENOMIC DNA]</scope>
    <source>
        <tissue evidence="3">Leaf</tissue>
    </source>
</reference>
<evidence type="ECO:0000313" key="3">
    <source>
        <dbReference type="EMBL" id="KAG0496160.1"/>
    </source>
</evidence>
<dbReference type="GO" id="GO:0005886">
    <property type="term" value="C:plasma membrane"/>
    <property type="evidence" value="ECO:0007669"/>
    <property type="project" value="TreeGrafter"/>
</dbReference>
<organism evidence="3 4">
    <name type="scientific">Vanilla planifolia</name>
    <name type="common">Vanilla</name>
    <dbReference type="NCBI Taxonomy" id="51239"/>
    <lineage>
        <taxon>Eukaryota</taxon>
        <taxon>Viridiplantae</taxon>
        <taxon>Streptophyta</taxon>
        <taxon>Embryophyta</taxon>
        <taxon>Tracheophyta</taxon>
        <taxon>Spermatophyta</taxon>
        <taxon>Magnoliopsida</taxon>
        <taxon>Liliopsida</taxon>
        <taxon>Asparagales</taxon>
        <taxon>Orchidaceae</taxon>
        <taxon>Vanilloideae</taxon>
        <taxon>Vanilleae</taxon>
        <taxon>Vanilla</taxon>
    </lineage>
</organism>
<sequence length="465" mass="49499">MERKVCVVAARIINASGANVVQGFGLQKILCTLAYATANESPQSHDIGSMITKEVENTLFPYIAPNGSPRPFIPLLAPSPLVPFLTNTAPKLSGKCGLNFSAVSGLMRTTAVDCFTSFAPLLANVICCPQLHATVTILLGQSSMQTGMLALDSTHAKYCLSDVQQILESQGANYELRRICSIHSSNLTEGLCPVSDVNGVESAIDSSKLLASCSKVDQVNECCSKVCQNAILDAAGKVAMRDGGLPIMESTNMAAKASKVDDCRRVVLRWLSSRLDVTSATQLLRGVSNCNVNGACPLLFPDTANVAKECGTKIKNHTTCCNAMDNYVAHLQKQSFITNLQAMDCGAKLALQLQSENVSTDIYRLCGINLKDFSLQVGSQGTGCLLPSLPSDATLDPTTGISFTCDLNDNIAAPWPSSLRSPTTSCNRSISYPELPAATSAQIGGNEQYAKLHLLTAALLFLLYI</sequence>
<dbReference type="Pfam" id="PF26584">
    <property type="entry name" value="At1g61900"/>
    <property type="match status" value="1"/>
</dbReference>
<feature type="domain" description="SPARK" evidence="1">
    <location>
        <begin position="93"/>
        <end position="234"/>
    </location>
</feature>
<feature type="domain" description="At1g61900-like C-terminal" evidence="2">
    <location>
        <begin position="295"/>
        <end position="366"/>
    </location>
</feature>
<evidence type="ECO:0000259" key="1">
    <source>
        <dbReference type="Pfam" id="PF19160"/>
    </source>
</evidence>
<dbReference type="PANTHER" id="PTHR33831">
    <property type="entry name" value="GPI-ANCHORED PROTEIN"/>
    <property type="match status" value="1"/>
</dbReference>
<evidence type="ECO:0000259" key="2">
    <source>
        <dbReference type="Pfam" id="PF26584"/>
    </source>
</evidence>
<dbReference type="Proteomes" id="UP000636800">
    <property type="component" value="Chromosome 1"/>
</dbReference>
<dbReference type="EMBL" id="JADCNL010000001">
    <property type="protein sequence ID" value="KAG0496160.1"/>
    <property type="molecule type" value="Genomic_DNA"/>
</dbReference>
<dbReference type="InterPro" id="IPR043891">
    <property type="entry name" value="SPARK"/>
</dbReference>
<dbReference type="PANTHER" id="PTHR33831:SF5">
    <property type="entry name" value="OS07G0102300 PROTEIN"/>
    <property type="match status" value="1"/>
</dbReference>
<gene>
    <name evidence="3" type="ORF">HPP92_000851</name>
</gene>
<proteinExistence type="predicted"/>
<accession>A0A835RPN1</accession>
<protein>
    <recommendedName>
        <fullName evidence="5">SPARK domain-containing protein</fullName>
    </recommendedName>
</protein>
<dbReference type="AlphaFoldDB" id="A0A835RPN1"/>
<dbReference type="Pfam" id="PF19160">
    <property type="entry name" value="SPARK"/>
    <property type="match status" value="1"/>
</dbReference>
<evidence type="ECO:0000313" key="4">
    <source>
        <dbReference type="Proteomes" id="UP000636800"/>
    </source>
</evidence>
<dbReference type="InterPro" id="IPR059003">
    <property type="entry name" value="At1g61900_C"/>
</dbReference>
<evidence type="ECO:0008006" key="5">
    <source>
        <dbReference type="Google" id="ProtNLM"/>
    </source>
</evidence>
<dbReference type="OrthoDB" id="1597724at2759"/>